<comment type="caution">
    <text evidence="2">The sequence shown here is derived from an EMBL/GenBank/DDBJ whole genome shotgun (WGS) entry which is preliminary data.</text>
</comment>
<dbReference type="Pfam" id="PF20060">
    <property type="entry name" value="DUF6459"/>
    <property type="match status" value="1"/>
</dbReference>
<reference evidence="3" key="1">
    <citation type="journal article" date="2019" name="Int. J. Syst. Evol. Microbiol.">
        <title>The Global Catalogue of Microorganisms (GCM) 10K type strain sequencing project: providing services to taxonomists for standard genome sequencing and annotation.</title>
        <authorList>
            <consortium name="The Broad Institute Genomics Platform"/>
            <consortium name="The Broad Institute Genome Sequencing Center for Infectious Disease"/>
            <person name="Wu L."/>
            <person name="Ma J."/>
        </authorList>
    </citation>
    <scope>NUCLEOTIDE SEQUENCE [LARGE SCALE GENOMIC DNA]</scope>
    <source>
        <strain evidence="3">JCM 16540</strain>
    </source>
</reference>
<sequence length="180" mass="19163">MSVPAVRVLPSSRPEPRTWPGAPSARPAPDVAVAAPAVRPVPGRVVRSGRTFGARVPEDLPDATRWAGWLALAIGEALLGRRPATQLSGWVSAEVLAGLNRRQRLRPTGVSAPRTVLLSGRVQHPGPRSVEACAVLRSGGRLLVLAYRLEARDGQWLCTALDAGLTSGPRRRAEPDEARS</sequence>
<dbReference type="Proteomes" id="UP001500767">
    <property type="component" value="Unassembled WGS sequence"/>
</dbReference>
<dbReference type="RefSeq" id="WP_204911931.1">
    <property type="nucleotide sequence ID" value="NZ_BAAAYR010000001.1"/>
</dbReference>
<name>A0ABP6WVC5_9ACTN</name>
<dbReference type="EMBL" id="BAAAYR010000001">
    <property type="protein sequence ID" value="GAA3557099.1"/>
    <property type="molecule type" value="Genomic_DNA"/>
</dbReference>
<feature type="region of interest" description="Disordered" evidence="1">
    <location>
        <begin position="1"/>
        <end position="29"/>
    </location>
</feature>
<keyword evidence="3" id="KW-1185">Reference proteome</keyword>
<evidence type="ECO:0000313" key="3">
    <source>
        <dbReference type="Proteomes" id="UP001500767"/>
    </source>
</evidence>
<gene>
    <name evidence="2" type="ORF">GCM10022197_10350</name>
</gene>
<evidence type="ECO:0000313" key="2">
    <source>
        <dbReference type="EMBL" id="GAA3557099.1"/>
    </source>
</evidence>
<evidence type="ECO:0000256" key="1">
    <source>
        <dbReference type="SAM" id="MobiDB-lite"/>
    </source>
</evidence>
<evidence type="ECO:0008006" key="4">
    <source>
        <dbReference type="Google" id="ProtNLM"/>
    </source>
</evidence>
<dbReference type="InterPro" id="IPR045596">
    <property type="entry name" value="DUF6459"/>
</dbReference>
<organism evidence="2 3">
    <name type="scientific">Microlunatus spumicola</name>
    <dbReference type="NCBI Taxonomy" id="81499"/>
    <lineage>
        <taxon>Bacteria</taxon>
        <taxon>Bacillati</taxon>
        <taxon>Actinomycetota</taxon>
        <taxon>Actinomycetes</taxon>
        <taxon>Propionibacteriales</taxon>
        <taxon>Propionibacteriaceae</taxon>
        <taxon>Microlunatus</taxon>
    </lineage>
</organism>
<protein>
    <recommendedName>
        <fullName evidence="4">3-hydroxyacyl-CoA dehydrogenase</fullName>
    </recommendedName>
</protein>
<accession>A0ABP6WVC5</accession>
<proteinExistence type="predicted"/>